<evidence type="ECO:0000313" key="1">
    <source>
        <dbReference type="EMBL" id="MFC5423757.1"/>
    </source>
</evidence>
<evidence type="ECO:0000313" key="2">
    <source>
        <dbReference type="Proteomes" id="UP001596053"/>
    </source>
</evidence>
<keyword evidence="2" id="KW-1185">Reference proteome</keyword>
<dbReference type="Pfam" id="PF13289">
    <property type="entry name" value="SIR2_2"/>
    <property type="match status" value="1"/>
</dbReference>
<dbReference type="InterPro" id="IPR029035">
    <property type="entry name" value="DHS-like_NAD/FAD-binding_dom"/>
</dbReference>
<reference evidence="2" key="1">
    <citation type="journal article" date="2019" name="Int. J. Syst. Evol. Microbiol.">
        <title>The Global Catalogue of Microorganisms (GCM) 10K type strain sequencing project: providing services to taxonomists for standard genome sequencing and annotation.</title>
        <authorList>
            <consortium name="The Broad Institute Genomics Platform"/>
            <consortium name="The Broad Institute Genome Sequencing Center for Infectious Disease"/>
            <person name="Wu L."/>
            <person name="Ma J."/>
        </authorList>
    </citation>
    <scope>NUCLEOTIDE SEQUENCE [LARGE SCALE GENOMIC DNA]</scope>
    <source>
        <strain evidence="2">NCAIM B.01391</strain>
    </source>
</reference>
<gene>
    <name evidence="1" type="ORF">ACFPOB_29940</name>
</gene>
<sequence length="350" mass="37997">MMPAALDYDAFLTELQRQFGDGLVTIVGSGLSCAEGLPGMGALATHLSAEIPKLVSGADAALWDELAAEITAVGLEAALLKKPPSSTLESAIVGSSASFIAAAERRVVADVFTGKRTLRFTRLLKHLLKPSTGIPVVTTNYDRLVEIAAEEAGLGADTLFVGGFAGALNETESSMSFCREVSLQGKIVRTRYQDRAVILKPHGSLDWYHRAGKPVRYAGDLDIPRLIITPGLNKFRNGYESPFDRHRERANGAIDRATRFLIIGYGFNDDHLETHLTPRIASGTSTLLLTFELSENAIALAREHGNVIAIERAIVGSTEGSRVFWNRTLHEIPDKNLWDLGTFISEVLEP</sequence>
<name>A0ABW0J0Z1_9HYPH</name>
<dbReference type="EMBL" id="JBHSLW010000104">
    <property type="protein sequence ID" value="MFC5423757.1"/>
    <property type="molecule type" value="Genomic_DNA"/>
</dbReference>
<protein>
    <submittedName>
        <fullName evidence="1">SIR2 family protein</fullName>
    </submittedName>
</protein>
<dbReference type="SUPFAM" id="SSF52467">
    <property type="entry name" value="DHS-like NAD/FAD-binding domain"/>
    <property type="match status" value="1"/>
</dbReference>
<dbReference type="Proteomes" id="UP001596053">
    <property type="component" value="Unassembled WGS sequence"/>
</dbReference>
<organism evidence="1 2">
    <name type="scientific">Bosea eneae</name>
    <dbReference type="NCBI Taxonomy" id="151454"/>
    <lineage>
        <taxon>Bacteria</taxon>
        <taxon>Pseudomonadati</taxon>
        <taxon>Pseudomonadota</taxon>
        <taxon>Alphaproteobacteria</taxon>
        <taxon>Hyphomicrobiales</taxon>
        <taxon>Boseaceae</taxon>
        <taxon>Bosea</taxon>
    </lineage>
</organism>
<comment type="caution">
    <text evidence="1">The sequence shown here is derived from an EMBL/GenBank/DDBJ whole genome shotgun (WGS) entry which is preliminary data.</text>
</comment>
<dbReference type="RefSeq" id="WP_377801814.1">
    <property type="nucleotide sequence ID" value="NZ_JBHSLW010000104.1"/>
</dbReference>
<proteinExistence type="predicted"/>
<accession>A0ABW0J0Z1</accession>